<dbReference type="GO" id="GO:0005886">
    <property type="term" value="C:plasma membrane"/>
    <property type="evidence" value="ECO:0007669"/>
    <property type="project" value="InterPro"/>
</dbReference>
<feature type="transmembrane region" description="Helical" evidence="6">
    <location>
        <begin position="112"/>
        <end position="133"/>
    </location>
</feature>
<evidence type="ECO:0008006" key="8">
    <source>
        <dbReference type="Google" id="ProtNLM"/>
    </source>
</evidence>
<accession>A0A381QL07</accession>
<evidence type="ECO:0000256" key="3">
    <source>
        <dbReference type="ARBA" id="ARBA00022692"/>
    </source>
</evidence>
<feature type="transmembrane region" description="Helical" evidence="6">
    <location>
        <begin position="225"/>
        <end position="244"/>
    </location>
</feature>
<keyword evidence="1" id="KW-1003">Cell membrane</keyword>
<dbReference type="GO" id="GO:0008961">
    <property type="term" value="F:phosphatidylglycerol-prolipoprotein diacylglyceryl transferase activity"/>
    <property type="evidence" value="ECO:0007669"/>
    <property type="project" value="InterPro"/>
</dbReference>
<organism evidence="7">
    <name type="scientific">marine metagenome</name>
    <dbReference type="NCBI Taxonomy" id="408172"/>
    <lineage>
        <taxon>unclassified sequences</taxon>
        <taxon>metagenomes</taxon>
        <taxon>ecological metagenomes</taxon>
    </lineage>
</organism>
<dbReference type="InterPro" id="IPR001640">
    <property type="entry name" value="Lgt"/>
</dbReference>
<evidence type="ECO:0000256" key="4">
    <source>
        <dbReference type="ARBA" id="ARBA00022989"/>
    </source>
</evidence>
<dbReference type="Pfam" id="PF01790">
    <property type="entry name" value="LGT"/>
    <property type="match status" value="1"/>
</dbReference>
<feature type="transmembrane region" description="Helical" evidence="6">
    <location>
        <begin position="52"/>
        <end position="72"/>
    </location>
</feature>
<evidence type="ECO:0000256" key="6">
    <source>
        <dbReference type="SAM" id="Phobius"/>
    </source>
</evidence>
<dbReference type="PANTHER" id="PTHR30589">
    <property type="entry name" value="PROLIPOPROTEIN DIACYLGLYCERYL TRANSFERASE"/>
    <property type="match status" value="1"/>
</dbReference>
<keyword evidence="3 6" id="KW-0812">Transmembrane</keyword>
<name>A0A381QL07_9ZZZZ</name>
<keyword evidence="4 6" id="KW-1133">Transmembrane helix</keyword>
<reference evidence="7" key="1">
    <citation type="submission" date="2018-05" db="EMBL/GenBank/DDBJ databases">
        <authorList>
            <person name="Lanie J.A."/>
            <person name="Ng W.-L."/>
            <person name="Kazmierczak K.M."/>
            <person name="Andrzejewski T.M."/>
            <person name="Davidsen T.M."/>
            <person name="Wayne K.J."/>
            <person name="Tettelin H."/>
            <person name="Glass J.I."/>
            <person name="Rusch D."/>
            <person name="Podicherti R."/>
            <person name="Tsui H.-C.T."/>
            <person name="Winkler M.E."/>
        </authorList>
    </citation>
    <scope>NUCLEOTIDE SEQUENCE</scope>
</reference>
<feature type="transmembrane region" description="Helical" evidence="6">
    <location>
        <begin position="145"/>
        <end position="166"/>
    </location>
</feature>
<dbReference type="GO" id="GO:0042158">
    <property type="term" value="P:lipoprotein biosynthetic process"/>
    <property type="evidence" value="ECO:0007669"/>
    <property type="project" value="InterPro"/>
</dbReference>
<evidence type="ECO:0000256" key="2">
    <source>
        <dbReference type="ARBA" id="ARBA00022679"/>
    </source>
</evidence>
<evidence type="ECO:0000313" key="7">
    <source>
        <dbReference type="EMBL" id="SUZ79720.1"/>
    </source>
</evidence>
<dbReference type="NCBIfam" id="TIGR00544">
    <property type="entry name" value="lgt"/>
    <property type="match status" value="1"/>
</dbReference>
<dbReference type="PANTHER" id="PTHR30589:SF0">
    <property type="entry name" value="PHOSPHATIDYLGLYCEROL--PROLIPOPROTEIN DIACYLGLYCERYL TRANSFERASE"/>
    <property type="match status" value="1"/>
</dbReference>
<keyword evidence="2" id="KW-0808">Transferase</keyword>
<protein>
    <recommendedName>
        <fullName evidence="8">Phosphatidylglycerol--prolipoprotein diacylglyceryl transferase</fullName>
    </recommendedName>
</protein>
<proteinExistence type="inferred from homology"/>
<feature type="transmembrane region" description="Helical" evidence="6">
    <location>
        <begin position="256"/>
        <end position="277"/>
    </location>
</feature>
<dbReference type="EMBL" id="UINC01001398">
    <property type="protein sequence ID" value="SUZ79720.1"/>
    <property type="molecule type" value="Genomic_DNA"/>
</dbReference>
<feature type="transmembrane region" description="Helical" evidence="6">
    <location>
        <begin position="22"/>
        <end position="40"/>
    </location>
</feature>
<dbReference type="HAMAP" id="MF_01147">
    <property type="entry name" value="Lgt"/>
    <property type="match status" value="1"/>
</dbReference>
<evidence type="ECO:0000256" key="1">
    <source>
        <dbReference type="ARBA" id="ARBA00022475"/>
    </source>
</evidence>
<sequence>MTFLKINWAPNEIFLKLGPLSIHWYSVMFIIAFTLGYYIVKKIYINDNKSIELVEPLFIYTVLGTLIGARLGEVFFYNWEYFQNNLIEILLPIKKDPNSSLLFGIIDGFKFVGYRGLASHGATIGIITSMFIYKYKFKYDSVLWIFDRIVVPISIGGMFVRIGNFFNSEIVGNYTGNNFGIIFSNRGDIYPRHPAQLYEAFGYFLLFILLWHLYWRTDYKNQKGFLFGLFLICLFSIRVLVEFVKESQGGFEDALGILSTGQWLSIPFIIIGVFLMIRSKKSA</sequence>
<feature type="transmembrane region" description="Helical" evidence="6">
    <location>
        <begin position="195"/>
        <end position="213"/>
    </location>
</feature>
<evidence type="ECO:0000256" key="5">
    <source>
        <dbReference type="ARBA" id="ARBA00023136"/>
    </source>
</evidence>
<keyword evidence="5 6" id="KW-0472">Membrane</keyword>
<dbReference type="AlphaFoldDB" id="A0A381QL07"/>
<gene>
    <name evidence="7" type="ORF">METZ01_LOCUS32574</name>
</gene>